<proteinExistence type="predicted"/>
<dbReference type="RefSeq" id="WP_344044903.1">
    <property type="nucleotide sequence ID" value="NZ_BAAAPB010000002.1"/>
</dbReference>
<keyword evidence="3" id="KW-1185">Reference proteome</keyword>
<accession>A0ABN2R225</accession>
<sequence>MTDAQHVSGLAYDDPSTPSELTADCRAAEARLSLPSSFDSVARAAARGPISLRFEDFHEVAKPEIHPATAARRIAAALDLDLD</sequence>
<name>A0ABN2R225_9ACTN</name>
<evidence type="ECO:0000313" key="3">
    <source>
        <dbReference type="Proteomes" id="UP001500571"/>
    </source>
</evidence>
<organism evidence="2 3">
    <name type="scientific">Nocardioides panacihumi</name>
    <dbReference type="NCBI Taxonomy" id="400774"/>
    <lineage>
        <taxon>Bacteria</taxon>
        <taxon>Bacillati</taxon>
        <taxon>Actinomycetota</taxon>
        <taxon>Actinomycetes</taxon>
        <taxon>Propionibacteriales</taxon>
        <taxon>Nocardioidaceae</taxon>
        <taxon>Nocardioides</taxon>
    </lineage>
</organism>
<protein>
    <submittedName>
        <fullName evidence="2">Uncharacterized protein</fullName>
    </submittedName>
</protein>
<reference evidence="2 3" key="1">
    <citation type="journal article" date="2019" name="Int. J. Syst. Evol. Microbiol.">
        <title>The Global Catalogue of Microorganisms (GCM) 10K type strain sequencing project: providing services to taxonomists for standard genome sequencing and annotation.</title>
        <authorList>
            <consortium name="The Broad Institute Genomics Platform"/>
            <consortium name="The Broad Institute Genome Sequencing Center for Infectious Disease"/>
            <person name="Wu L."/>
            <person name="Ma J."/>
        </authorList>
    </citation>
    <scope>NUCLEOTIDE SEQUENCE [LARGE SCALE GENOMIC DNA]</scope>
    <source>
        <strain evidence="2 3">JCM 15309</strain>
    </source>
</reference>
<gene>
    <name evidence="2" type="ORF">GCM10009798_22260</name>
</gene>
<evidence type="ECO:0000313" key="2">
    <source>
        <dbReference type="EMBL" id="GAA1962047.1"/>
    </source>
</evidence>
<feature type="region of interest" description="Disordered" evidence="1">
    <location>
        <begin position="1"/>
        <end position="20"/>
    </location>
</feature>
<comment type="caution">
    <text evidence="2">The sequence shown here is derived from an EMBL/GenBank/DDBJ whole genome shotgun (WGS) entry which is preliminary data.</text>
</comment>
<dbReference type="EMBL" id="BAAAPB010000002">
    <property type="protein sequence ID" value="GAA1962047.1"/>
    <property type="molecule type" value="Genomic_DNA"/>
</dbReference>
<evidence type="ECO:0000256" key="1">
    <source>
        <dbReference type="SAM" id="MobiDB-lite"/>
    </source>
</evidence>
<dbReference type="Proteomes" id="UP001500571">
    <property type="component" value="Unassembled WGS sequence"/>
</dbReference>